<reference evidence="2 3" key="1">
    <citation type="journal article" date="2012" name="J. Bacteriol.">
        <title>Draft Genome Sequence Determination for Cystic Fibrosis and Chronic Granulomatous Disease Burkholderia multivorans Isolates.</title>
        <authorList>
            <person name="Varga J.J."/>
            <person name="Losada L."/>
            <person name="Zelazny A.M."/>
            <person name="Brinkac L."/>
            <person name="Harkins D."/>
            <person name="Radune D."/>
            <person name="Hostetler J."/>
            <person name="Sampaio E.P."/>
            <person name="Ronning C.M."/>
            <person name="Nierman W.C."/>
            <person name="Greenberg D.E."/>
            <person name="Holland S.M."/>
            <person name="Goldberg J.B."/>
        </authorList>
    </citation>
    <scope>NUCLEOTIDE SEQUENCE [LARGE SCALE GENOMIC DNA]</scope>
    <source>
        <strain evidence="2 3">CGD2</strain>
    </source>
</reference>
<feature type="region of interest" description="Disordered" evidence="1">
    <location>
        <begin position="20"/>
        <end position="41"/>
    </location>
</feature>
<comment type="caution">
    <text evidence="2">The sequence shown here is derived from an EMBL/GenBank/DDBJ whole genome shotgun (WGS) entry which is preliminary data.</text>
</comment>
<evidence type="ECO:0000313" key="3">
    <source>
        <dbReference type="Proteomes" id="UP000004535"/>
    </source>
</evidence>
<accession>B9BSU8</accession>
<dbReference type="Proteomes" id="UP000004535">
    <property type="component" value="Unassembled WGS sequence"/>
</dbReference>
<dbReference type="EMBL" id="ACFC01000007">
    <property type="protein sequence ID" value="EEE06168.1"/>
    <property type="molecule type" value="Genomic_DNA"/>
</dbReference>
<gene>
    <name evidence="2" type="ORF">BURMUCGD2_2872</name>
</gene>
<dbReference type="AlphaFoldDB" id="B9BSU8"/>
<evidence type="ECO:0000313" key="2">
    <source>
        <dbReference type="EMBL" id="EEE06168.1"/>
    </source>
</evidence>
<protein>
    <submittedName>
        <fullName evidence="2">Uncharacterized protein</fullName>
    </submittedName>
</protein>
<proteinExistence type="predicted"/>
<sequence length="41" mass="4470">MHGVRAARTTNVHEIARDVHGTPLAAYRSATSRTPNDAVLR</sequence>
<name>B9BSU8_9BURK</name>
<organism evidence="2 3">
    <name type="scientific">Burkholderia multivorans CGD2</name>
    <dbReference type="NCBI Taxonomy" id="513052"/>
    <lineage>
        <taxon>Bacteria</taxon>
        <taxon>Pseudomonadati</taxon>
        <taxon>Pseudomonadota</taxon>
        <taxon>Betaproteobacteria</taxon>
        <taxon>Burkholderiales</taxon>
        <taxon>Burkholderiaceae</taxon>
        <taxon>Burkholderia</taxon>
        <taxon>Burkholderia cepacia complex</taxon>
    </lineage>
</organism>
<evidence type="ECO:0000256" key="1">
    <source>
        <dbReference type="SAM" id="MobiDB-lite"/>
    </source>
</evidence>